<dbReference type="InterPro" id="IPR036701">
    <property type="entry name" value="RraB-like_sf"/>
</dbReference>
<comment type="caution">
    <text evidence="3">The sequence shown here is derived from an EMBL/GenBank/DDBJ whole genome shotgun (WGS) entry which is preliminary data.</text>
</comment>
<dbReference type="EMBL" id="JAENIM010000021">
    <property type="protein sequence ID" value="MBK1790254.1"/>
    <property type="molecule type" value="Genomic_DNA"/>
</dbReference>
<dbReference type="Pfam" id="PF06877">
    <property type="entry name" value="RraB"/>
    <property type="match status" value="1"/>
</dbReference>
<dbReference type="InterPro" id="IPR016097">
    <property type="entry name" value="DUF695"/>
</dbReference>
<dbReference type="AlphaFoldDB" id="A0A8J7MB34"/>
<protein>
    <submittedName>
        <fullName evidence="3">DUF695 domain-containing protein</fullName>
    </submittedName>
</protein>
<evidence type="ECO:0000313" key="4">
    <source>
        <dbReference type="Proteomes" id="UP000624703"/>
    </source>
</evidence>
<evidence type="ECO:0000313" key="3">
    <source>
        <dbReference type="EMBL" id="MBK1790254.1"/>
    </source>
</evidence>
<reference evidence="3" key="1">
    <citation type="submission" date="2021-01" db="EMBL/GenBank/DDBJ databases">
        <title>Modified the classification status of verrucomicrobia.</title>
        <authorList>
            <person name="Feng X."/>
        </authorList>
    </citation>
    <scope>NUCLEOTIDE SEQUENCE</scope>
    <source>
        <strain evidence="3">_KCTC 22039</strain>
    </source>
</reference>
<proteinExistence type="predicted"/>
<feature type="domain" description="Regulator of ribonuclease activity B" evidence="2">
    <location>
        <begin position="179"/>
        <end position="274"/>
    </location>
</feature>
<gene>
    <name evidence="3" type="ORF">JIN82_03680</name>
</gene>
<dbReference type="RefSeq" id="WP_200310291.1">
    <property type="nucleotide sequence ID" value="NZ_JAENIM010000021.1"/>
</dbReference>
<dbReference type="PROSITE" id="PS51257">
    <property type="entry name" value="PROKAR_LIPOPROTEIN"/>
    <property type="match status" value="1"/>
</dbReference>
<evidence type="ECO:0000259" key="1">
    <source>
        <dbReference type="Pfam" id="PF05117"/>
    </source>
</evidence>
<dbReference type="Proteomes" id="UP000624703">
    <property type="component" value="Unassembled WGS sequence"/>
</dbReference>
<keyword evidence="4" id="KW-1185">Reference proteome</keyword>
<dbReference type="Pfam" id="PF05117">
    <property type="entry name" value="DUF695"/>
    <property type="match status" value="1"/>
</dbReference>
<name>A0A8J7MB34_9BACT</name>
<organism evidence="3 4">
    <name type="scientific">Persicirhabdus sediminis</name>
    <dbReference type="NCBI Taxonomy" id="454144"/>
    <lineage>
        <taxon>Bacteria</taxon>
        <taxon>Pseudomonadati</taxon>
        <taxon>Verrucomicrobiota</taxon>
        <taxon>Verrucomicrobiia</taxon>
        <taxon>Verrucomicrobiales</taxon>
        <taxon>Verrucomicrobiaceae</taxon>
        <taxon>Persicirhabdus</taxon>
    </lineage>
</organism>
<accession>A0A8J7MB34</accession>
<dbReference type="SUPFAM" id="SSF89946">
    <property type="entry name" value="Hypothetical protein VC0424"/>
    <property type="match status" value="1"/>
</dbReference>
<dbReference type="InterPro" id="IPR009671">
    <property type="entry name" value="RraB_dom"/>
</dbReference>
<dbReference type="Gene3D" id="3.30.70.970">
    <property type="entry name" value="RraB-like"/>
    <property type="match status" value="1"/>
</dbReference>
<sequence length="281" mass="32126">MRAIIIILSAMLLACSEETEVLKNPNMAATTYPNEQWNFFPCAMGDDQAYIYLNTGISESIHTQPSMLARLRLSYKAPREDGLPTNEEFEPVSAIEDQIEAFAKEAHDCYVGRGTVGGHRIFYVYTNRDEESWLQFIRMLKSESGYQIQLAYERDPAHKGYHEELYPTEDDWQVIRDLRVLENLASHGDDGSVPRQVDHWIYFENQSASLDFLSWAKNAQYTEEPGNSHQAEDGRYCVRVSHHGSLMIGDISSHSISLSHKSKEYGGEYDGWETQVITPNE</sequence>
<feature type="domain" description="DUF695" evidence="1">
    <location>
        <begin position="36"/>
        <end position="166"/>
    </location>
</feature>
<evidence type="ECO:0000259" key="2">
    <source>
        <dbReference type="Pfam" id="PF06877"/>
    </source>
</evidence>